<name>A0A8R7JXU6_TRIUA</name>
<evidence type="ECO:0000313" key="3">
    <source>
        <dbReference type="Proteomes" id="UP000015106"/>
    </source>
</evidence>
<feature type="region of interest" description="Disordered" evidence="1">
    <location>
        <begin position="14"/>
        <end position="34"/>
    </location>
</feature>
<accession>A0A8R7JXU6</accession>
<proteinExistence type="predicted"/>
<reference evidence="2" key="3">
    <citation type="submission" date="2022-06" db="UniProtKB">
        <authorList>
            <consortium name="EnsemblPlants"/>
        </authorList>
    </citation>
    <scope>IDENTIFICATION</scope>
</reference>
<dbReference type="Gramene" id="TuG1812G0100001625.01.T01">
    <property type="protein sequence ID" value="TuG1812G0100001625.01.T01"/>
    <property type="gene ID" value="TuG1812G0100001625.01"/>
</dbReference>
<evidence type="ECO:0000313" key="2">
    <source>
        <dbReference type="EnsemblPlants" id="TuG1812G0100001625.01.T01"/>
    </source>
</evidence>
<feature type="compositionally biased region" description="Low complexity" evidence="1">
    <location>
        <begin position="14"/>
        <end position="25"/>
    </location>
</feature>
<evidence type="ECO:0000256" key="1">
    <source>
        <dbReference type="SAM" id="MobiDB-lite"/>
    </source>
</evidence>
<protein>
    <submittedName>
        <fullName evidence="2">Uncharacterized protein</fullName>
    </submittedName>
</protein>
<organism evidence="2 3">
    <name type="scientific">Triticum urartu</name>
    <name type="common">Red wild einkorn</name>
    <name type="synonym">Crithodium urartu</name>
    <dbReference type="NCBI Taxonomy" id="4572"/>
    <lineage>
        <taxon>Eukaryota</taxon>
        <taxon>Viridiplantae</taxon>
        <taxon>Streptophyta</taxon>
        <taxon>Embryophyta</taxon>
        <taxon>Tracheophyta</taxon>
        <taxon>Spermatophyta</taxon>
        <taxon>Magnoliopsida</taxon>
        <taxon>Liliopsida</taxon>
        <taxon>Poales</taxon>
        <taxon>Poaceae</taxon>
        <taxon>BOP clade</taxon>
        <taxon>Pooideae</taxon>
        <taxon>Triticodae</taxon>
        <taxon>Triticeae</taxon>
        <taxon>Triticinae</taxon>
        <taxon>Triticum</taxon>
    </lineage>
</organism>
<sequence length="122" mass="12949">CLRSWWLRSSKGNAARPSAAASPSPTHSGSVIGRREDSVVRLGHRTSSLHAITAVIHFFRALCPVAPALQSLTSPKENASCASLIYASCNYYMTHPTSSTAACRSGTPLPNWAAALRSLPSI</sequence>
<keyword evidence="3" id="KW-1185">Reference proteome</keyword>
<reference evidence="3" key="1">
    <citation type="journal article" date="2013" name="Nature">
        <title>Draft genome of the wheat A-genome progenitor Triticum urartu.</title>
        <authorList>
            <person name="Ling H.Q."/>
            <person name="Zhao S."/>
            <person name="Liu D."/>
            <person name="Wang J."/>
            <person name="Sun H."/>
            <person name="Zhang C."/>
            <person name="Fan H."/>
            <person name="Li D."/>
            <person name="Dong L."/>
            <person name="Tao Y."/>
            <person name="Gao C."/>
            <person name="Wu H."/>
            <person name="Li Y."/>
            <person name="Cui Y."/>
            <person name="Guo X."/>
            <person name="Zheng S."/>
            <person name="Wang B."/>
            <person name="Yu K."/>
            <person name="Liang Q."/>
            <person name="Yang W."/>
            <person name="Lou X."/>
            <person name="Chen J."/>
            <person name="Feng M."/>
            <person name="Jian J."/>
            <person name="Zhang X."/>
            <person name="Luo G."/>
            <person name="Jiang Y."/>
            <person name="Liu J."/>
            <person name="Wang Z."/>
            <person name="Sha Y."/>
            <person name="Zhang B."/>
            <person name="Wu H."/>
            <person name="Tang D."/>
            <person name="Shen Q."/>
            <person name="Xue P."/>
            <person name="Zou S."/>
            <person name="Wang X."/>
            <person name="Liu X."/>
            <person name="Wang F."/>
            <person name="Yang Y."/>
            <person name="An X."/>
            <person name="Dong Z."/>
            <person name="Zhang K."/>
            <person name="Zhang X."/>
            <person name="Luo M.C."/>
            <person name="Dvorak J."/>
            <person name="Tong Y."/>
            <person name="Wang J."/>
            <person name="Yang H."/>
            <person name="Li Z."/>
            <person name="Wang D."/>
            <person name="Zhang A."/>
            <person name="Wang J."/>
        </authorList>
    </citation>
    <scope>NUCLEOTIDE SEQUENCE</scope>
    <source>
        <strain evidence="3">cv. G1812</strain>
    </source>
</reference>
<reference evidence="2" key="2">
    <citation type="submission" date="2018-03" db="EMBL/GenBank/DDBJ databases">
        <title>The Triticum urartu genome reveals the dynamic nature of wheat genome evolution.</title>
        <authorList>
            <person name="Ling H."/>
            <person name="Ma B."/>
            <person name="Shi X."/>
            <person name="Liu H."/>
            <person name="Dong L."/>
            <person name="Sun H."/>
            <person name="Cao Y."/>
            <person name="Gao Q."/>
            <person name="Zheng S."/>
            <person name="Li Y."/>
            <person name="Yu Y."/>
            <person name="Du H."/>
            <person name="Qi M."/>
            <person name="Li Y."/>
            <person name="Yu H."/>
            <person name="Cui Y."/>
            <person name="Wang N."/>
            <person name="Chen C."/>
            <person name="Wu H."/>
            <person name="Zhao Y."/>
            <person name="Zhang J."/>
            <person name="Li Y."/>
            <person name="Zhou W."/>
            <person name="Zhang B."/>
            <person name="Hu W."/>
            <person name="Eijk M."/>
            <person name="Tang J."/>
            <person name="Witsenboer H."/>
            <person name="Zhao S."/>
            <person name="Li Z."/>
            <person name="Zhang A."/>
            <person name="Wang D."/>
            <person name="Liang C."/>
        </authorList>
    </citation>
    <scope>NUCLEOTIDE SEQUENCE [LARGE SCALE GENOMIC DNA]</scope>
    <source>
        <strain evidence="2">cv. G1812</strain>
    </source>
</reference>
<dbReference type="AlphaFoldDB" id="A0A8R7JXU6"/>
<dbReference type="Proteomes" id="UP000015106">
    <property type="component" value="Chromosome 1"/>
</dbReference>
<dbReference type="EnsemblPlants" id="TuG1812G0100001625.01.T01">
    <property type="protein sequence ID" value="TuG1812G0100001625.01.T01"/>
    <property type="gene ID" value="TuG1812G0100001625.01"/>
</dbReference>